<evidence type="ECO:0000256" key="1">
    <source>
        <dbReference type="ARBA" id="ARBA00022737"/>
    </source>
</evidence>
<evidence type="ECO:0000313" key="6">
    <source>
        <dbReference type="EMBL" id="KAJ7363574.1"/>
    </source>
</evidence>
<keyword evidence="1" id="KW-0677">Repeat</keyword>
<dbReference type="PANTHER" id="PTHR11915">
    <property type="entry name" value="SPECTRIN/FILAMIN RELATED CYTOSKELETAL PROTEIN"/>
    <property type="match status" value="1"/>
</dbReference>
<feature type="coiled-coil region" evidence="3">
    <location>
        <begin position="1043"/>
        <end position="1103"/>
    </location>
</feature>
<reference evidence="6" key="1">
    <citation type="submission" date="2023-01" db="EMBL/GenBank/DDBJ databases">
        <title>Genome assembly of the deep-sea coral Lophelia pertusa.</title>
        <authorList>
            <person name="Herrera S."/>
            <person name="Cordes E."/>
        </authorList>
    </citation>
    <scope>NUCLEOTIDE SEQUENCE</scope>
    <source>
        <strain evidence="6">USNM1676648</strain>
        <tissue evidence="6">Polyp</tissue>
    </source>
</reference>
<feature type="coiled-coil region" evidence="3">
    <location>
        <begin position="931"/>
        <end position="961"/>
    </location>
</feature>
<gene>
    <name evidence="6" type="ORF">OS493_009734</name>
</gene>
<feature type="compositionally biased region" description="Basic and acidic residues" evidence="4">
    <location>
        <begin position="255"/>
        <end position="264"/>
    </location>
</feature>
<dbReference type="Pfam" id="PF00435">
    <property type="entry name" value="Spectrin"/>
    <property type="match status" value="7"/>
</dbReference>
<dbReference type="PROSITE" id="PS00019">
    <property type="entry name" value="ACTININ_1"/>
    <property type="match status" value="1"/>
</dbReference>
<feature type="domain" description="Calponin-homology (CH)" evidence="5">
    <location>
        <begin position="25"/>
        <end position="130"/>
    </location>
</feature>
<dbReference type="FunFam" id="1.20.58.60:FF:000075">
    <property type="entry name" value="utrophin isoform X1"/>
    <property type="match status" value="1"/>
</dbReference>
<dbReference type="Gene3D" id="1.20.58.60">
    <property type="match status" value="6"/>
</dbReference>
<dbReference type="SMART" id="SM00150">
    <property type="entry name" value="SPEC"/>
    <property type="match status" value="7"/>
</dbReference>
<dbReference type="CDD" id="cd00176">
    <property type="entry name" value="SPEC"/>
    <property type="match status" value="4"/>
</dbReference>
<dbReference type="EMBL" id="MU827305">
    <property type="protein sequence ID" value="KAJ7363574.1"/>
    <property type="molecule type" value="Genomic_DNA"/>
</dbReference>
<dbReference type="Gene3D" id="1.10.418.10">
    <property type="entry name" value="Calponin-like domain"/>
    <property type="match status" value="2"/>
</dbReference>
<dbReference type="InterPro" id="IPR036872">
    <property type="entry name" value="CH_dom_sf"/>
</dbReference>
<keyword evidence="3" id="KW-0175">Coiled coil</keyword>
<protein>
    <recommendedName>
        <fullName evidence="5">Calponin-homology (CH) domain-containing protein</fullName>
    </recommendedName>
</protein>
<dbReference type="SMART" id="SM00033">
    <property type="entry name" value="CH"/>
    <property type="match status" value="2"/>
</dbReference>
<dbReference type="InterPro" id="IPR001715">
    <property type="entry name" value="CH_dom"/>
</dbReference>
<comment type="caution">
    <text evidence="6">The sequence shown here is derived from an EMBL/GenBank/DDBJ whole genome shotgun (WGS) entry which is preliminary data.</text>
</comment>
<dbReference type="PROSITE" id="PS50021">
    <property type="entry name" value="CH"/>
    <property type="match status" value="2"/>
</dbReference>
<evidence type="ECO:0000313" key="7">
    <source>
        <dbReference type="Proteomes" id="UP001163046"/>
    </source>
</evidence>
<evidence type="ECO:0000256" key="4">
    <source>
        <dbReference type="SAM" id="MobiDB-lite"/>
    </source>
</evidence>
<dbReference type="InterPro" id="IPR002017">
    <property type="entry name" value="Spectrin_repeat"/>
</dbReference>
<dbReference type="AlphaFoldDB" id="A0A9W9YU96"/>
<dbReference type="Proteomes" id="UP001163046">
    <property type="component" value="Unassembled WGS sequence"/>
</dbReference>
<dbReference type="SUPFAM" id="SSF46966">
    <property type="entry name" value="Spectrin repeat"/>
    <property type="match status" value="7"/>
</dbReference>
<dbReference type="GO" id="GO:0003779">
    <property type="term" value="F:actin binding"/>
    <property type="evidence" value="ECO:0007669"/>
    <property type="project" value="UniProtKB-KW"/>
</dbReference>
<evidence type="ECO:0000256" key="2">
    <source>
        <dbReference type="ARBA" id="ARBA00023203"/>
    </source>
</evidence>
<dbReference type="OrthoDB" id="5961994at2759"/>
<dbReference type="InterPro" id="IPR001589">
    <property type="entry name" value="Actinin_actin-bd_CS"/>
</dbReference>
<dbReference type="Pfam" id="PF00307">
    <property type="entry name" value="CH"/>
    <property type="match status" value="2"/>
</dbReference>
<proteinExistence type="predicted"/>
<feature type="domain" description="Calponin-homology (CH)" evidence="5">
    <location>
        <begin position="145"/>
        <end position="253"/>
    </location>
</feature>
<name>A0A9W9YU96_9CNID</name>
<dbReference type="SUPFAM" id="SSF47576">
    <property type="entry name" value="Calponin-homology domain, CH-domain"/>
    <property type="match status" value="1"/>
</dbReference>
<sequence length="1182" mass="136214">MDFEQDDDSGTFTLRIKSRSDEHEGTQKKTFTKWINAQLAKAGSGQQIKDLFEDLKDGTKLLLLLEVLCGKRIRSERGRTRVHFMTNVDNALRILEENNVRPVNISNDDIVDGNPKLTLGLMWYIISHFQLQLLLKNLMLDSDAETPEQKLLAWCRQSVRGYDGVEVKNFTTSWRDGLAFNALIHRYRPHLFDYSDQLDKPPVDCCETLSPLQSNVVRDRPDKKSILMYVSNLYNKLAPGVTHMTVQRNGTSSSRKVEKSEHTHTVSKRTISSTYHTEHTVKHVKKGYDEREPVRYVTTTSTTVKEPPIQHSAITTVVERTQESERPDSMVSETSSVRDSVNSFKEWEDYNSALQDVLNWLSQAERTLESQENISDDVDAVKKQFHGHEDFMMELTSHQSDVGAVLEFGNQLISEGLVNEKEENEIREQMISLNDRWEALRMAAMDRQTKLHVQLMDLQQKQINALADWLTLAEQRINSSESIGSDLDAVKRQVENHKFFQEDLEKQQHQVNSLTHMVVVVDDSSNESATADLEEQLAVLGERWSNVCKWTEQRWTMLQDVLKSWQEYRDEERRLSKWLAEKESQIEDIKHIDLGDSDVVKKALKMFMNMEQEMEAQQATFGTFNLAAEKVAENLEENSPGVTDIQEKMEEFNDRWNKITTEVSSRIAQLEGIELKLQHFHADLIDKTQWMSDTETLLKSPAFNLEDENISSDKVAQQSELVESLDNARRQRKTSVTAVQKKGEELIEHCRNQGNIPVSLEQSLSNFSDRWNSVGTLIDDRRHKALLARRRRDVQDLIVTLEAVVKDVERVTSKFSPEVPENEYEMKSQLELCKVKLEELSTNEVSLIKVRELSRNLSKEDRHTPHLQSGVKRLDDRWSKVQAALEDRQKQLTAALESGPPKQFLSTMDAVLLKIKSMESQLGSEFLITDTASLEEQLQKYKQLQENMTEQQRNIDYLNSTGDKFVKSLPRQRSEQLRCKLSDLNDKWRDINLHAEKRQNQVGKAVNQTRQFTEEIRGLFKWMTDASDFLKDQEPSAGDPETLEAQLDQSEALQGDVTKLQRKLDSLNETGTYMISKAAPAFADKLKNELDELNGRWDELVRVAMRVKDNLVASLEKYQKLSHDMKEISHWIMQVERSIADDEGDITSGGITKEKMDHYKELQQDISKRAPVVVRINTTPIK</sequence>
<accession>A0A9W9YU96</accession>
<keyword evidence="2" id="KW-0009">Actin-binding</keyword>
<keyword evidence="7" id="KW-1185">Reference proteome</keyword>
<organism evidence="6 7">
    <name type="scientific">Desmophyllum pertusum</name>
    <dbReference type="NCBI Taxonomy" id="174260"/>
    <lineage>
        <taxon>Eukaryota</taxon>
        <taxon>Metazoa</taxon>
        <taxon>Cnidaria</taxon>
        <taxon>Anthozoa</taxon>
        <taxon>Hexacorallia</taxon>
        <taxon>Scleractinia</taxon>
        <taxon>Caryophylliina</taxon>
        <taxon>Caryophylliidae</taxon>
        <taxon>Desmophyllum</taxon>
    </lineage>
</organism>
<dbReference type="InterPro" id="IPR018159">
    <property type="entry name" value="Spectrin/alpha-actinin"/>
</dbReference>
<evidence type="ECO:0000256" key="3">
    <source>
        <dbReference type="SAM" id="Coils"/>
    </source>
</evidence>
<feature type="region of interest" description="Disordered" evidence="4">
    <location>
        <begin position="248"/>
        <end position="271"/>
    </location>
</feature>
<evidence type="ECO:0000259" key="5">
    <source>
        <dbReference type="PROSITE" id="PS50021"/>
    </source>
</evidence>